<evidence type="ECO:0000313" key="7">
    <source>
        <dbReference type="Proteomes" id="UP000185003"/>
    </source>
</evidence>
<dbReference type="AlphaFoldDB" id="A0A1N6JVB3"/>
<dbReference type="Gene3D" id="3.30.1330.60">
    <property type="entry name" value="OmpA-like domain"/>
    <property type="match status" value="2"/>
</dbReference>
<dbReference type="PROSITE" id="PS51123">
    <property type="entry name" value="OMPA_2"/>
    <property type="match status" value="2"/>
</dbReference>
<dbReference type="InterPro" id="IPR006665">
    <property type="entry name" value="OmpA-like"/>
</dbReference>
<dbReference type="SUPFAM" id="SSF103088">
    <property type="entry name" value="OmpA-like"/>
    <property type="match status" value="2"/>
</dbReference>
<name>A0A1N6JVB3_9BACT</name>
<accession>A0A1N6JVB3</accession>
<dbReference type="PANTHER" id="PTHR30329">
    <property type="entry name" value="STATOR ELEMENT OF FLAGELLAR MOTOR COMPLEX"/>
    <property type="match status" value="1"/>
</dbReference>
<dbReference type="Pfam" id="PF00691">
    <property type="entry name" value="OmpA"/>
    <property type="match status" value="2"/>
</dbReference>
<keyword evidence="7" id="KW-1185">Reference proteome</keyword>
<dbReference type="Proteomes" id="UP000185003">
    <property type="component" value="Unassembled WGS sequence"/>
</dbReference>
<dbReference type="InterPro" id="IPR036737">
    <property type="entry name" value="OmpA-like_sf"/>
</dbReference>
<dbReference type="STRING" id="536979.SAMN04488055_4461"/>
<organism evidence="6 7">
    <name type="scientific">Chitinophaga niabensis</name>
    <dbReference type="NCBI Taxonomy" id="536979"/>
    <lineage>
        <taxon>Bacteria</taxon>
        <taxon>Pseudomonadati</taxon>
        <taxon>Bacteroidota</taxon>
        <taxon>Chitinophagia</taxon>
        <taxon>Chitinophagales</taxon>
        <taxon>Chitinophagaceae</taxon>
        <taxon>Chitinophaga</taxon>
    </lineage>
</organism>
<dbReference type="GO" id="GO:0009279">
    <property type="term" value="C:cell outer membrane"/>
    <property type="evidence" value="ECO:0007669"/>
    <property type="project" value="UniProtKB-SubCell"/>
</dbReference>
<evidence type="ECO:0000256" key="1">
    <source>
        <dbReference type="ARBA" id="ARBA00004442"/>
    </source>
</evidence>
<proteinExistence type="predicted"/>
<keyword evidence="3" id="KW-0998">Cell outer membrane</keyword>
<reference evidence="7" key="1">
    <citation type="submission" date="2016-11" db="EMBL/GenBank/DDBJ databases">
        <authorList>
            <person name="Varghese N."/>
            <person name="Submissions S."/>
        </authorList>
    </citation>
    <scope>NUCLEOTIDE SEQUENCE [LARGE SCALE GENOMIC DNA]</scope>
    <source>
        <strain evidence="7">DSM 24787</strain>
    </source>
</reference>
<dbReference type="InterPro" id="IPR050330">
    <property type="entry name" value="Bact_OuterMem_StrucFunc"/>
</dbReference>
<protein>
    <submittedName>
        <fullName evidence="6">Outer membrane protein OmpA</fullName>
    </submittedName>
</protein>
<dbReference type="CDD" id="cd07185">
    <property type="entry name" value="OmpA_C-like"/>
    <property type="match status" value="1"/>
</dbReference>
<evidence type="ECO:0000256" key="2">
    <source>
        <dbReference type="ARBA" id="ARBA00023136"/>
    </source>
</evidence>
<dbReference type="PRINTS" id="PR01021">
    <property type="entry name" value="OMPADOMAIN"/>
</dbReference>
<gene>
    <name evidence="6" type="ORF">SAMN04488055_4461</name>
</gene>
<keyword evidence="2 4" id="KW-0472">Membrane</keyword>
<dbReference type="EMBL" id="FSRA01000002">
    <property type="protein sequence ID" value="SIO47976.1"/>
    <property type="molecule type" value="Genomic_DNA"/>
</dbReference>
<dbReference type="InterPro" id="IPR006664">
    <property type="entry name" value="OMP_bac"/>
</dbReference>
<sequence>MFLTKKHILFISTQLLLIISGKAQNLIPNPSFEDVNICTEFNAPCSPSAWESVAPESMRLDYMYNPVPVAGNNFIRLVYAAPNRKRNYAQTQLLCPLEKGRKYRITLVAGKDEEGIPELDFHFDTAYIFREFANPLTELQAHLKMEAGDVIRSVKGRINFYTFQREFTAAESYGYVLIGNFQEGPFSSERIYNYVDSISIAPVGEQGLLCENAVKIKERLYEQHRRHLIPAVFYRRLQESLQRPVLPVKCITILVKDEKIFTARGRALEPEAAARLDSVLRLYDPGVGMKVTITGHSAKAGSYNFNKVMSLETARKIADILVYRSGFNYDDIAIDGKGNTMPRFDASTEEGREGNTYVTLECCIPQLAPEPEIAQAVPPKPDTLVIPDVLFRFNSSELNAKLYSSLDSLIQKIPREEVIQLQLLGHTDNVGADEYNLDLSRRRAMSVAEYLRKKGLEQVIRHVAGMGEASPVTGNDTPEGRRKNRRVEIIIYKGAD</sequence>
<evidence type="ECO:0000256" key="3">
    <source>
        <dbReference type="ARBA" id="ARBA00023237"/>
    </source>
</evidence>
<evidence type="ECO:0000256" key="4">
    <source>
        <dbReference type="PROSITE-ProRule" id="PRU00473"/>
    </source>
</evidence>
<evidence type="ECO:0000259" key="5">
    <source>
        <dbReference type="PROSITE" id="PS51123"/>
    </source>
</evidence>
<evidence type="ECO:0000313" key="6">
    <source>
        <dbReference type="EMBL" id="SIO47976.1"/>
    </source>
</evidence>
<comment type="subcellular location">
    <subcellularLocation>
        <location evidence="1">Cell outer membrane</location>
    </subcellularLocation>
</comment>
<feature type="domain" description="OmpA-like" evidence="5">
    <location>
        <begin position="378"/>
        <end position="495"/>
    </location>
</feature>
<dbReference type="PANTHER" id="PTHR30329:SF21">
    <property type="entry name" value="LIPOPROTEIN YIAD-RELATED"/>
    <property type="match status" value="1"/>
</dbReference>
<feature type="domain" description="OmpA-like" evidence="5">
    <location>
        <begin position="248"/>
        <end position="366"/>
    </location>
</feature>